<protein>
    <submittedName>
        <fullName evidence="1">Uncharacterized protein</fullName>
    </submittedName>
</protein>
<dbReference type="Proteomes" id="UP000271974">
    <property type="component" value="Unassembled WGS sequence"/>
</dbReference>
<accession>A0A3S1BGM1</accession>
<reference evidence="1 2" key="1">
    <citation type="submission" date="2019-01" db="EMBL/GenBank/DDBJ databases">
        <title>A draft genome assembly of the solar-powered sea slug Elysia chlorotica.</title>
        <authorList>
            <person name="Cai H."/>
            <person name="Li Q."/>
            <person name="Fang X."/>
            <person name="Li J."/>
            <person name="Curtis N.E."/>
            <person name="Altenburger A."/>
            <person name="Shibata T."/>
            <person name="Feng M."/>
            <person name="Maeda T."/>
            <person name="Schwartz J.A."/>
            <person name="Shigenobu S."/>
            <person name="Lundholm N."/>
            <person name="Nishiyama T."/>
            <person name="Yang H."/>
            <person name="Hasebe M."/>
            <person name="Li S."/>
            <person name="Pierce S.K."/>
            <person name="Wang J."/>
        </authorList>
    </citation>
    <scope>NUCLEOTIDE SEQUENCE [LARGE SCALE GENOMIC DNA]</scope>
    <source>
        <strain evidence="1">EC2010</strain>
        <tissue evidence="1">Whole organism of an adult</tissue>
    </source>
</reference>
<sequence length="162" mass="17815">MLQVHYMDLKNIGDPGVMALVSVAVILLFTQPRPIGSEQTERCAVSANSSVPEMYVRAETQSDAIVAGVTVQVICSAIVDPGDYIRFELNLHETPEVASPQNPIHRYVFVRDAPSEEPVECRRQSLATIRFTARVTKPMGTIACLATSGAKPQRTEDYLVVR</sequence>
<proteinExistence type="predicted"/>
<evidence type="ECO:0000313" key="2">
    <source>
        <dbReference type="Proteomes" id="UP000271974"/>
    </source>
</evidence>
<comment type="caution">
    <text evidence="1">The sequence shown here is derived from an EMBL/GenBank/DDBJ whole genome shotgun (WGS) entry which is preliminary data.</text>
</comment>
<gene>
    <name evidence="1" type="ORF">EGW08_004361</name>
</gene>
<organism evidence="1 2">
    <name type="scientific">Elysia chlorotica</name>
    <name type="common">Eastern emerald elysia</name>
    <name type="synonym">Sea slug</name>
    <dbReference type="NCBI Taxonomy" id="188477"/>
    <lineage>
        <taxon>Eukaryota</taxon>
        <taxon>Metazoa</taxon>
        <taxon>Spiralia</taxon>
        <taxon>Lophotrochozoa</taxon>
        <taxon>Mollusca</taxon>
        <taxon>Gastropoda</taxon>
        <taxon>Heterobranchia</taxon>
        <taxon>Euthyneura</taxon>
        <taxon>Panpulmonata</taxon>
        <taxon>Sacoglossa</taxon>
        <taxon>Placobranchoidea</taxon>
        <taxon>Plakobranchidae</taxon>
        <taxon>Elysia</taxon>
    </lineage>
</organism>
<name>A0A3S1BGM1_ELYCH</name>
<dbReference type="AlphaFoldDB" id="A0A3S1BGM1"/>
<dbReference type="EMBL" id="RQTK01000098">
    <property type="protein sequence ID" value="RUS87883.1"/>
    <property type="molecule type" value="Genomic_DNA"/>
</dbReference>
<keyword evidence="2" id="KW-1185">Reference proteome</keyword>
<evidence type="ECO:0000313" key="1">
    <source>
        <dbReference type="EMBL" id="RUS87883.1"/>
    </source>
</evidence>
<feature type="non-terminal residue" evidence="1">
    <location>
        <position position="162"/>
    </location>
</feature>